<sequence length="135" mass="14539">MTKLFRRPTFAIDNDNWSRALLLSNHNQRNADADTNACVIPLTRGFSSDAVHAASSGAVSKSPAIPTVPIREGLLQPGLWPRCHSRPGSMSSDSTLKSLDDTETGQSSGYDVRAPDSDFRGLFYPSGTSRTEAAN</sequence>
<gene>
    <name evidence="1" type="ORF">NM208_g13993</name>
</gene>
<keyword evidence="2" id="KW-1185">Reference proteome</keyword>
<proteinExistence type="predicted"/>
<evidence type="ECO:0000313" key="1">
    <source>
        <dbReference type="EMBL" id="KAJ3519768.1"/>
    </source>
</evidence>
<reference evidence="1" key="1">
    <citation type="submission" date="2022-08" db="EMBL/GenBank/DDBJ databases">
        <title>Genome Sequence of Fusarium decemcellulare.</title>
        <authorList>
            <person name="Buettner E."/>
        </authorList>
    </citation>
    <scope>NUCLEOTIDE SEQUENCE</scope>
    <source>
        <strain evidence="1">Babe19</strain>
    </source>
</reference>
<protein>
    <submittedName>
        <fullName evidence="1">Uncharacterized protein</fullName>
    </submittedName>
</protein>
<name>A0ACC1RHP6_9HYPO</name>
<organism evidence="1 2">
    <name type="scientific">Fusarium decemcellulare</name>
    <dbReference type="NCBI Taxonomy" id="57161"/>
    <lineage>
        <taxon>Eukaryota</taxon>
        <taxon>Fungi</taxon>
        <taxon>Dikarya</taxon>
        <taxon>Ascomycota</taxon>
        <taxon>Pezizomycotina</taxon>
        <taxon>Sordariomycetes</taxon>
        <taxon>Hypocreomycetidae</taxon>
        <taxon>Hypocreales</taxon>
        <taxon>Nectriaceae</taxon>
        <taxon>Fusarium</taxon>
        <taxon>Fusarium decemcellulare species complex</taxon>
    </lineage>
</organism>
<dbReference type="EMBL" id="JANRMS010003065">
    <property type="protein sequence ID" value="KAJ3519768.1"/>
    <property type="molecule type" value="Genomic_DNA"/>
</dbReference>
<accession>A0ACC1RHP6</accession>
<evidence type="ECO:0000313" key="2">
    <source>
        <dbReference type="Proteomes" id="UP001148629"/>
    </source>
</evidence>
<comment type="caution">
    <text evidence="1">The sequence shown here is derived from an EMBL/GenBank/DDBJ whole genome shotgun (WGS) entry which is preliminary data.</text>
</comment>
<dbReference type="Proteomes" id="UP001148629">
    <property type="component" value="Unassembled WGS sequence"/>
</dbReference>